<comment type="caution">
    <text evidence="3">The sequence shown here is derived from an EMBL/GenBank/DDBJ whole genome shotgun (WGS) entry which is preliminary data.</text>
</comment>
<dbReference type="OrthoDB" id="2349272at2759"/>
<evidence type="ECO:0000313" key="3">
    <source>
        <dbReference type="EMBL" id="KAJ2756760.1"/>
    </source>
</evidence>
<keyword evidence="2" id="KW-0732">Signal</keyword>
<organism evidence="3 4">
    <name type="scientific">Coemansia pectinata</name>
    <dbReference type="NCBI Taxonomy" id="1052879"/>
    <lineage>
        <taxon>Eukaryota</taxon>
        <taxon>Fungi</taxon>
        <taxon>Fungi incertae sedis</taxon>
        <taxon>Zoopagomycota</taxon>
        <taxon>Kickxellomycotina</taxon>
        <taxon>Kickxellomycetes</taxon>
        <taxon>Kickxellales</taxon>
        <taxon>Kickxellaceae</taxon>
        <taxon>Coemansia</taxon>
    </lineage>
</organism>
<keyword evidence="4" id="KW-1185">Reference proteome</keyword>
<feature type="chain" id="PRO_5040933210" evidence="2">
    <location>
        <begin position="21"/>
        <end position="327"/>
    </location>
</feature>
<dbReference type="AlphaFoldDB" id="A0A9W8H550"/>
<feature type="region of interest" description="Disordered" evidence="1">
    <location>
        <begin position="76"/>
        <end position="99"/>
    </location>
</feature>
<reference evidence="3" key="1">
    <citation type="submission" date="2022-07" db="EMBL/GenBank/DDBJ databases">
        <title>Phylogenomic reconstructions and comparative analyses of Kickxellomycotina fungi.</title>
        <authorList>
            <person name="Reynolds N.K."/>
            <person name="Stajich J.E."/>
            <person name="Barry K."/>
            <person name="Grigoriev I.V."/>
            <person name="Crous P."/>
            <person name="Smith M.E."/>
        </authorList>
    </citation>
    <scope>NUCLEOTIDE SEQUENCE</scope>
    <source>
        <strain evidence="3">BCRC 34297</strain>
    </source>
</reference>
<gene>
    <name evidence="3" type="ORF">GGI19_000564</name>
</gene>
<dbReference type="Proteomes" id="UP001140011">
    <property type="component" value="Unassembled WGS sequence"/>
</dbReference>
<accession>A0A9W8H550</accession>
<sequence length="327" mass="34380">MKITFAIGAVCVFLVQGTLAGKCPQPPSPPSYSAAPSVAPTSVSSSSAPYATSSAPSLVTSTEQYLSLPPGYTSVKDPYSTRPMPSDFGSSSSQTVPTTPPTFYTSVKDPFTTLPIPSDFTYSLSSAPTPTPAPVIKALKLTQKQLDAAIPARAGSDSCASVGTPDECVTNNKALTAINSALAKYGIAKRGEAVAVIALMAYESGSWQYNTNHFPGRPGQGTRAMLMFNFVESYAKALHPEEAAKALAGGITDASMNNVRALVLNDNDSFGSGFWYLVTNAVAYHNTGKLRDGNLEDFKDYVLTGVGASWDSARQTIWETVNSAINA</sequence>
<evidence type="ECO:0000256" key="2">
    <source>
        <dbReference type="SAM" id="SignalP"/>
    </source>
</evidence>
<feature type="signal peptide" evidence="2">
    <location>
        <begin position="1"/>
        <end position="20"/>
    </location>
</feature>
<proteinExistence type="predicted"/>
<name>A0A9W8H550_9FUNG</name>
<protein>
    <submittedName>
        <fullName evidence="3">Uncharacterized protein</fullName>
    </submittedName>
</protein>
<dbReference type="EMBL" id="JANBUH010000016">
    <property type="protein sequence ID" value="KAJ2756760.1"/>
    <property type="molecule type" value="Genomic_DNA"/>
</dbReference>
<evidence type="ECO:0000256" key="1">
    <source>
        <dbReference type="SAM" id="MobiDB-lite"/>
    </source>
</evidence>
<evidence type="ECO:0000313" key="4">
    <source>
        <dbReference type="Proteomes" id="UP001140011"/>
    </source>
</evidence>